<gene>
    <name evidence="11" type="ORF">G5714_010253</name>
</gene>
<keyword evidence="12" id="KW-1185">Reference proteome</keyword>
<comment type="caution">
    <text evidence="11">The sequence shown here is derived from an EMBL/GenBank/DDBJ whole genome shotgun (WGS) entry which is preliminary data.</text>
</comment>
<organism evidence="11 12">
    <name type="scientific">Onychostoma macrolepis</name>
    <dbReference type="NCBI Taxonomy" id="369639"/>
    <lineage>
        <taxon>Eukaryota</taxon>
        <taxon>Metazoa</taxon>
        <taxon>Chordata</taxon>
        <taxon>Craniata</taxon>
        <taxon>Vertebrata</taxon>
        <taxon>Euteleostomi</taxon>
        <taxon>Actinopterygii</taxon>
        <taxon>Neopterygii</taxon>
        <taxon>Teleostei</taxon>
        <taxon>Ostariophysi</taxon>
        <taxon>Cypriniformes</taxon>
        <taxon>Cyprinidae</taxon>
        <taxon>Acrossocheilinae</taxon>
        <taxon>Onychostoma</taxon>
    </lineage>
</organism>
<dbReference type="PROSITE" id="PS50011">
    <property type="entry name" value="PROTEIN_KINASE_DOM"/>
    <property type="match status" value="1"/>
</dbReference>
<sequence>MWQVIYATNFCCYCGVFQRDIKLENLLMNPCLLEIKLIDFGCGELMSDSAYKSFSCTRPYMPPEYYDRGFYHAKSATVGVLLFVMLHGRFPQAINLSNDRSVFAVSQECIHFFCRLVCRVIQSTGFFWSRWLIVTG</sequence>
<evidence type="ECO:0000256" key="8">
    <source>
        <dbReference type="ARBA" id="ARBA00047899"/>
    </source>
</evidence>
<evidence type="ECO:0000256" key="2">
    <source>
        <dbReference type="ARBA" id="ARBA00012513"/>
    </source>
</evidence>
<evidence type="ECO:0000256" key="5">
    <source>
        <dbReference type="ARBA" id="ARBA00022741"/>
    </source>
</evidence>
<comment type="catalytic activity">
    <reaction evidence="8">
        <text>L-threonyl-[protein] + ATP = O-phospho-L-threonyl-[protein] + ADP + H(+)</text>
        <dbReference type="Rhea" id="RHEA:46608"/>
        <dbReference type="Rhea" id="RHEA-COMP:11060"/>
        <dbReference type="Rhea" id="RHEA-COMP:11605"/>
        <dbReference type="ChEBI" id="CHEBI:15378"/>
        <dbReference type="ChEBI" id="CHEBI:30013"/>
        <dbReference type="ChEBI" id="CHEBI:30616"/>
        <dbReference type="ChEBI" id="CHEBI:61977"/>
        <dbReference type="ChEBI" id="CHEBI:456216"/>
        <dbReference type="EC" id="2.7.11.1"/>
    </reaction>
</comment>
<dbReference type="PANTHER" id="PTHR22984">
    <property type="entry name" value="SERINE/THREONINE-PROTEIN KINASE PIM"/>
    <property type="match status" value="1"/>
</dbReference>
<keyword evidence="7" id="KW-0067">ATP-binding</keyword>
<evidence type="ECO:0000256" key="1">
    <source>
        <dbReference type="ARBA" id="ARBA00005505"/>
    </source>
</evidence>
<dbReference type="SUPFAM" id="SSF56112">
    <property type="entry name" value="Protein kinase-like (PK-like)"/>
    <property type="match status" value="1"/>
</dbReference>
<dbReference type="GO" id="GO:0043066">
    <property type="term" value="P:negative regulation of apoptotic process"/>
    <property type="evidence" value="ECO:0007669"/>
    <property type="project" value="TreeGrafter"/>
</dbReference>
<evidence type="ECO:0000256" key="4">
    <source>
        <dbReference type="ARBA" id="ARBA00022679"/>
    </source>
</evidence>
<dbReference type="GO" id="GO:0004674">
    <property type="term" value="F:protein serine/threonine kinase activity"/>
    <property type="evidence" value="ECO:0007669"/>
    <property type="project" value="UniProtKB-KW"/>
</dbReference>
<keyword evidence="6" id="KW-0418">Kinase</keyword>
<dbReference type="AlphaFoldDB" id="A0A7J6CPM3"/>
<dbReference type="Pfam" id="PF00069">
    <property type="entry name" value="Pkinase"/>
    <property type="match status" value="1"/>
</dbReference>
<dbReference type="GO" id="GO:0005737">
    <property type="term" value="C:cytoplasm"/>
    <property type="evidence" value="ECO:0007669"/>
    <property type="project" value="TreeGrafter"/>
</dbReference>
<keyword evidence="4" id="KW-0808">Transferase</keyword>
<keyword evidence="5" id="KW-0547">Nucleotide-binding</keyword>
<dbReference type="InterPro" id="IPR000719">
    <property type="entry name" value="Prot_kinase_dom"/>
</dbReference>
<comment type="catalytic activity">
    <reaction evidence="9">
        <text>L-seryl-[protein] + ATP = O-phospho-L-seryl-[protein] + ADP + H(+)</text>
        <dbReference type="Rhea" id="RHEA:17989"/>
        <dbReference type="Rhea" id="RHEA-COMP:9863"/>
        <dbReference type="Rhea" id="RHEA-COMP:11604"/>
        <dbReference type="ChEBI" id="CHEBI:15378"/>
        <dbReference type="ChEBI" id="CHEBI:29999"/>
        <dbReference type="ChEBI" id="CHEBI:30616"/>
        <dbReference type="ChEBI" id="CHEBI:83421"/>
        <dbReference type="ChEBI" id="CHEBI:456216"/>
        <dbReference type="EC" id="2.7.11.1"/>
    </reaction>
</comment>
<evidence type="ECO:0000313" key="12">
    <source>
        <dbReference type="Proteomes" id="UP000579812"/>
    </source>
</evidence>
<dbReference type="InterPro" id="IPR051138">
    <property type="entry name" value="PIM_Ser/Thr_kinase"/>
</dbReference>
<accession>A0A7J6CPM3</accession>
<evidence type="ECO:0000259" key="10">
    <source>
        <dbReference type="PROSITE" id="PS50011"/>
    </source>
</evidence>
<evidence type="ECO:0000313" key="11">
    <source>
        <dbReference type="EMBL" id="KAF4109180.1"/>
    </source>
</evidence>
<reference evidence="11 12" key="1">
    <citation type="submission" date="2020-04" db="EMBL/GenBank/DDBJ databases">
        <title>Chromosome-level genome assembly of a cyprinid fish Onychostoma macrolepis by integration of Nanopore Sequencing, Bionano and Hi-C technology.</title>
        <authorList>
            <person name="Wang D."/>
        </authorList>
    </citation>
    <scope>NUCLEOTIDE SEQUENCE [LARGE SCALE GENOMIC DNA]</scope>
    <source>
        <strain evidence="11">SWU-2019</strain>
        <tissue evidence="11">Muscle</tissue>
    </source>
</reference>
<keyword evidence="3" id="KW-0723">Serine/threonine-protein kinase</keyword>
<evidence type="ECO:0000256" key="9">
    <source>
        <dbReference type="ARBA" id="ARBA00048679"/>
    </source>
</evidence>
<dbReference type="EMBL" id="JAAMOB010000009">
    <property type="protein sequence ID" value="KAF4109180.1"/>
    <property type="molecule type" value="Genomic_DNA"/>
</dbReference>
<dbReference type="InterPro" id="IPR011009">
    <property type="entry name" value="Kinase-like_dom_sf"/>
</dbReference>
<name>A0A7J6CPM3_9TELE</name>
<proteinExistence type="inferred from homology"/>
<dbReference type="PANTHER" id="PTHR22984:SF11">
    <property type="entry name" value="AURORA KINASE-RELATED"/>
    <property type="match status" value="1"/>
</dbReference>
<comment type="similarity">
    <text evidence="1">Belongs to the protein kinase superfamily. CAMK Ser/Thr protein kinase family. PIM subfamily.</text>
</comment>
<dbReference type="GO" id="GO:0005524">
    <property type="term" value="F:ATP binding"/>
    <property type="evidence" value="ECO:0007669"/>
    <property type="project" value="UniProtKB-KW"/>
</dbReference>
<feature type="domain" description="Protein kinase" evidence="10">
    <location>
        <begin position="1"/>
        <end position="136"/>
    </location>
</feature>
<protein>
    <recommendedName>
        <fullName evidence="2">non-specific serine/threonine protein kinase</fullName>
        <ecNumber evidence="2">2.7.11.1</ecNumber>
    </recommendedName>
</protein>
<dbReference type="EC" id="2.7.11.1" evidence="2"/>
<dbReference type="Gene3D" id="1.10.510.10">
    <property type="entry name" value="Transferase(Phosphotransferase) domain 1"/>
    <property type="match status" value="1"/>
</dbReference>
<evidence type="ECO:0000256" key="6">
    <source>
        <dbReference type="ARBA" id="ARBA00022777"/>
    </source>
</evidence>
<dbReference type="GO" id="GO:0007346">
    <property type="term" value="P:regulation of mitotic cell cycle"/>
    <property type="evidence" value="ECO:0007669"/>
    <property type="project" value="TreeGrafter"/>
</dbReference>
<evidence type="ECO:0000256" key="7">
    <source>
        <dbReference type="ARBA" id="ARBA00022840"/>
    </source>
</evidence>
<evidence type="ECO:0000256" key="3">
    <source>
        <dbReference type="ARBA" id="ARBA00022527"/>
    </source>
</evidence>
<dbReference type="Proteomes" id="UP000579812">
    <property type="component" value="Unassembled WGS sequence"/>
</dbReference>